<dbReference type="EMBL" id="LAZR01003932">
    <property type="protein sequence ID" value="KKN13337.1"/>
    <property type="molecule type" value="Genomic_DNA"/>
</dbReference>
<gene>
    <name evidence="2" type="ORF">LCGC14_1007290</name>
</gene>
<accession>A0A0F9NMS6</accession>
<comment type="caution">
    <text evidence="2">The sequence shown here is derived from an EMBL/GenBank/DDBJ whole genome shotgun (WGS) entry which is preliminary data.</text>
</comment>
<evidence type="ECO:0000313" key="2">
    <source>
        <dbReference type="EMBL" id="KKN13337.1"/>
    </source>
</evidence>
<proteinExistence type="predicted"/>
<feature type="transmembrane region" description="Helical" evidence="1">
    <location>
        <begin position="76"/>
        <end position="96"/>
    </location>
</feature>
<protein>
    <submittedName>
        <fullName evidence="2">Uncharacterized protein</fullName>
    </submittedName>
</protein>
<reference evidence="2" key="1">
    <citation type="journal article" date="2015" name="Nature">
        <title>Complex archaea that bridge the gap between prokaryotes and eukaryotes.</title>
        <authorList>
            <person name="Spang A."/>
            <person name="Saw J.H."/>
            <person name="Jorgensen S.L."/>
            <person name="Zaremba-Niedzwiedzka K."/>
            <person name="Martijn J."/>
            <person name="Lind A.E."/>
            <person name="van Eijk R."/>
            <person name="Schleper C."/>
            <person name="Guy L."/>
            <person name="Ettema T.J."/>
        </authorList>
    </citation>
    <scope>NUCLEOTIDE SEQUENCE</scope>
</reference>
<keyword evidence="1" id="KW-1133">Transmembrane helix</keyword>
<dbReference type="AlphaFoldDB" id="A0A0F9NMS6"/>
<keyword evidence="1" id="KW-0812">Transmembrane</keyword>
<keyword evidence="1" id="KW-0472">Membrane</keyword>
<organism evidence="2">
    <name type="scientific">marine sediment metagenome</name>
    <dbReference type="NCBI Taxonomy" id="412755"/>
    <lineage>
        <taxon>unclassified sequences</taxon>
        <taxon>metagenomes</taxon>
        <taxon>ecological metagenomes</taxon>
    </lineage>
</organism>
<name>A0A0F9NMS6_9ZZZZ</name>
<evidence type="ECO:0000256" key="1">
    <source>
        <dbReference type="SAM" id="Phobius"/>
    </source>
</evidence>
<sequence>MNKNEMQQQLSDLSIIQEKISMRLDSLEIIRKSDAEEMKTKNKKIIYHLERIDIYINKQKNYKEFKETQKTSFRKNILTAGAVMTILVVLTGWGFFEKGLYTPVPPNATLNANN</sequence>